<dbReference type="EMBL" id="NBSK02000001">
    <property type="protein sequence ID" value="KAJ0225024.1"/>
    <property type="molecule type" value="Genomic_DNA"/>
</dbReference>
<gene>
    <name evidence="1" type="ORF">LSAT_V11C100018270</name>
</gene>
<evidence type="ECO:0000313" key="1">
    <source>
        <dbReference type="EMBL" id="KAJ0225024.1"/>
    </source>
</evidence>
<proteinExistence type="predicted"/>
<dbReference type="Proteomes" id="UP000235145">
    <property type="component" value="Unassembled WGS sequence"/>
</dbReference>
<dbReference type="InterPro" id="IPR025886">
    <property type="entry name" value="PP2-like"/>
</dbReference>
<reference evidence="1 2" key="1">
    <citation type="journal article" date="2017" name="Nat. Commun.">
        <title>Genome assembly with in vitro proximity ligation data and whole-genome triplication in lettuce.</title>
        <authorList>
            <person name="Reyes-Chin-Wo S."/>
            <person name="Wang Z."/>
            <person name="Yang X."/>
            <person name="Kozik A."/>
            <person name="Arikit S."/>
            <person name="Song C."/>
            <person name="Xia L."/>
            <person name="Froenicke L."/>
            <person name="Lavelle D.O."/>
            <person name="Truco M.J."/>
            <person name="Xia R."/>
            <person name="Zhu S."/>
            <person name="Xu C."/>
            <person name="Xu H."/>
            <person name="Xu X."/>
            <person name="Cox K."/>
            <person name="Korf I."/>
            <person name="Meyers B.C."/>
            <person name="Michelmore R.W."/>
        </authorList>
    </citation>
    <scope>NUCLEOTIDE SEQUENCE [LARGE SCALE GENOMIC DNA]</scope>
    <source>
        <strain evidence="2">cv. Salinas</strain>
        <tissue evidence="1">Seedlings</tissue>
    </source>
</reference>
<accession>A0A9R1XTJ9</accession>
<evidence type="ECO:0000313" key="2">
    <source>
        <dbReference type="Proteomes" id="UP000235145"/>
    </source>
</evidence>
<name>A0A9R1XTJ9_LACSA</name>
<dbReference type="Pfam" id="PF14299">
    <property type="entry name" value="PP2"/>
    <property type="match status" value="1"/>
</dbReference>
<keyword evidence="2" id="KW-1185">Reference proteome</keyword>
<dbReference type="AlphaFoldDB" id="A0A9R1XTJ9"/>
<organism evidence="1 2">
    <name type="scientific">Lactuca sativa</name>
    <name type="common">Garden lettuce</name>
    <dbReference type="NCBI Taxonomy" id="4236"/>
    <lineage>
        <taxon>Eukaryota</taxon>
        <taxon>Viridiplantae</taxon>
        <taxon>Streptophyta</taxon>
        <taxon>Embryophyta</taxon>
        <taxon>Tracheophyta</taxon>
        <taxon>Spermatophyta</taxon>
        <taxon>Magnoliopsida</taxon>
        <taxon>eudicotyledons</taxon>
        <taxon>Gunneridae</taxon>
        <taxon>Pentapetalae</taxon>
        <taxon>asterids</taxon>
        <taxon>campanulids</taxon>
        <taxon>Asterales</taxon>
        <taxon>Asteraceae</taxon>
        <taxon>Cichorioideae</taxon>
        <taxon>Cichorieae</taxon>
        <taxon>Lactucinae</taxon>
        <taxon>Lactuca</taxon>
    </lineage>
</organism>
<comment type="caution">
    <text evidence="1">The sequence shown here is derived from an EMBL/GenBank/DDBJ whole genome shotgun (WGS) entry which is preliminary data.</text>
</comment>
<sequence length="93" mass="10911">MLPCVQAFIKMSWVAFSGDKKGIIDFRFPNPCNVNDTDWVPEEREDEWMEVKVWQFNSSNKIRDDWVSINLKLISYEGTMSGLIVSSLEFRLM</sequence>
<protein>
    <submittedName>
        <fullName evidence="1">Uncharacterized protein</fullName>
    </submittedName>
</protein>